<dbReference type="EMBL" id="MFYX01000013">
    <property type="protein sequence ID" value="OGK07151.1"/>
    <property type="molecule type" value="Genomic_DNA"/>
</dbReference>
<dbReference type="PANTHER" id="PTHR30069">
    <property type="entry name" value="TONB-DEPENDENT OUTER MEMBRANE RECEPTOR"/>
    <property type="match status" value="1"/>
</dbReference>
<evidence type="ECO:0000256" key="11">
    <source>
        <dbReference type="RuleBase" id="RU003357"/>
    </source>
</evidence>
<evidence type="ECO:0000256" key="3">
    <source>
        <dbReference type="ARBA" id="ARBA00022452"/>
    </source>
</evidence>
<dbReference type="InterPro" id="IPR000531">
    <property type="entry name" value="Beta-barrel_TonB"/>
</dbReference>
<evidence type="ECO:0000259" key="14">
    <source>
        <dbReference type="Pfam" id="PF07715"/>
    </source>
</evidence>
<evidence type="ECO:0000256" key="5">
    <source>
        <dbReference type="ARBA" id="ARBA00022729"/>
    </source>
</evidence>
<evidence type="ECO:0000256" key="6">
    <source>
        <dbReference type="ARBA" id="ARBA00023077"/>
    </source>
</evidence>
<feature type="domain" description="TonB-dependent receptor plug" evidence="14">
    <location>
        <begin position="44"/>
        <end position="147"/>
    </location>
</feature>
<evidence type="ECO:0000313" key="16">
    <source>
        <dbReference type="Proteomes" id="UP000179243"/>
    </source>
</evidence>
<proteinExistence type="inferred from homology"/>
<dbReference type="Proteomes" id="UP000179243">
    <property type="component" value="Unassembled WGS sequence"/>
</dbReference>
<evidence type="ECO:0000256" key="7">
    <source>
        <dbReference type="ARBA" id="ARBA00023136"/>
    </source>
</evidence>
<evidence type="ECO:0000256" key="12">
    <source>
        <dbReference type="SAM" id="SignalP"/>
    </source>
</evidence>
<dbReference type="InterPro" id="IPR036942">
    <property type="entry name" value="Beta-barrel_TonB_sf"/>
</dbReference>
<dbReference type="Gene3D" id="2.170.130.10">
    <property type="entry name" value="TonB-dependent receptor, plug domain"/>
    <property type="match status" value="1"/>
</dbReference>
<evidence type="ECO:0000256" key="10">
    <source>
        <dbReference type="PROSITE-ProRule" id="PRU01360"/>
    </source>
</evidence>
<dbReference type="PANTHER" id="PTHR30069:SF29">
    <property type="entry name" value="HEMOGLOBIN AND HEMOGLOBIN-HAPTOGLOBIN-BINDING PROTEIN 1-RELATED"/>
    <property type="match status" value="1"/>
</dbReference>
<keyword evidence="9 10" id="KW-0998">Cell outer membrane</keyword>
<evidence type="ECO:0000256" key="2">
    <source>
        <dbReference type="ARBA" id="ARBA00022448"/>
    </source>
</evidence>
<dbReference type="GO" id="GO:0044718">
    <property type="term" value="P:siderophore transmembrane transport"/>
    <property type="evidence" value="ECO:0007669"/>
    <property type="project" value="TreeGrafter"/>
</dbReference>
<dbReference type="GO" id="GO:0009279">
    <property type="term" value="C:cell outer membrane"/>
    <property type="evidence" value="ECO:0007669"/>
    <property type="project" value="UniProtKB-SubCell"/>
</dbReference>
<keyword evidence="4 10" id="KW-0812">Transmembrane</keyword>
<organism evidence="15 16">
    <name type="scientific">Candidatus Raymondbacteria bacterium RIFOXYD12_FULL_49_13</name>
    <dbReference type="NCBI Taxonomy" id="1817890"/>
    <lineage>
        <taxon>Bacteria</taxon>
        <taxon>Raymondiibacteriota</taxon>
    </lineage>
</organism>
<name>A0A1F7FKN3_UNCRA</name>
<keyword evidence="6 11" id="KW-0798">TonB box</keyword>
<evidence type="ECO:0000256" key="1">
    <source>
        <dbReference type="ARBA" id="ARBA00004571"/>
    </source>
</evidence>
<keyword evidence="3 10" id="KW-1134">Transmembrane beta strand</keyword>
<protein>
    <submittedName>
        <fullName evidence="15">Uncharacterized protein</fullName>
    </submittedName>
</protein>
<dbReference type="InterPro" id="IPR037066">
    <property type="entry name" value="Plug_dom_sf"/>
</dbReference>
<comment type="caution">
    <text evidence="15">The sequence shown here is derived from an EMBL/GenBank/DDBJ whole genome shotgun (WGS) entry which is preliminary data.</text>
</comment>
<evidence type="ECO:0000259" key="13">
    <source>
        <dbReference type="Pfam" id="PF00593"/>
    </source>
</evidence>
<dbReference type="AlphaFoldDB" id="A0A1F7FKN3"/>
<dbReference type="PROSITE" id="PS52016">
    <property type="entry name" value="TONB_DEPENDENT_REC_3"/>
    <property type="match status" value="1"/>
</dbReference>
<reference evidence="15 16" key="1">
    <citation type="journal article" date="2016" name="Nat. Commun.">
        <title>Thousands of microbial genomes shed light on interconnected biogeochemical processes in an aquifer system.</title>
        <authorList>
            <person name="Anantharaman K."/>
            <person name="Brown C.T."/>
            <person name="Hug L.A."/>
            <person name="Sharon I."/>
            <person name="Castelle C.J."/>
            <person name="Probst A.J."/>
            <person name="Thomas B.C."/>
            <person name="Singh A."/>
            <person name="Wilkins M.J."/>
            <person name="Karaoz U."/>
            <person name="Brodie E.L."/>
            <person name="Williams K.H."/>
            <person name="Hubbard S.S."/>
            <person name="Banfield J.F."/>
        </authorList>
    </citation>
    <scope>NUCLEOTIDE SEQUENCE [LARGE SCALE GENOMIC DNA]</scope>
</reference>
<comment type="similarity">
    <text evidence="10 11">Belongs to the TonB-dependent receptor family.</text>
</comment>
<gene>
    <name evidence="15" type="ORF">A2519_09380</name>
</gene>
<comment type="subcellular location">
    <subcellularLocation>
        <location evidence="1 10">Cell outer membrane</location>
        <topology evidence="1 10">Multi-pass membrane protein</topology>
    </subcellularLocation>
</comment>
<feature type="domain" description="TonB-dependent receptor-like beta-barrel" evidence="13">
    <location>
        <begin position="239"/>
        <end position="643"/>
    </location>
</feature>
<dbReference type="InterPro" id="IPR012910">
    <property type="entry name" value="Plug_dom"/>
</dbReference>
<evidence type="ECO:0000313" key="15">
    <source>
        <dbReference type="EMBL" id="OGK07151.1"/>
    </source>
</evidence>
<dbReference type="Pfam" id="PF00593">
    <property type="entry name" value="TonB_dep_Rec_b-barrel"/>
    <property type="match status" value="1"/>
</dbReference>
<accession>A0A1F7FKN3</accession>
<feature type="signal peptide" evidence="12">
    <location>
        <begin position="1"/>
        <end position="24"/>
    </location>
</feature>
<sequence length="678" mass="75631">MDNCRIKRPGFAVMVALAFCPLFAQVDSNYEITVIGKRDLRELTSATVTVINKEQFQGSSATLNEVIDEQAGIKVQRMGGLGEYSPVSIRGSTAEQVKVYMDGIPLNSASGSLVDLSKIPLSQVERIEIYKGSIPSCFQGGNGSAGVINIITAEAKTRFVSAQAGGGSFGTRSIGAAASRLVGPVRLLTAIDYQHSANDYEWLDDRGTTLGRNPERDDTLRIMENNDFTSYNGLLKASWQPFPMDRLEAVVSANMYNKGFFSTLQAPPFRSRSENNRNSAQASWNHVGQAYSLSLEGSVRSMRNDVHDPDGNLFYAPRDIKENSRAYGAKAGIGFVQTQQAFLDLLFTGERERYWEQEVGSAAVTRPNAERTSAAFSISQTLYLFAEKLSLNGSYTADMRISRADSIDFSRQWHATTGSGRIMKSYSNWTVGAKARLPFGFALKANTGTYYRVPDFFELYGSNAFFIGNAYLRPETSRNTDVTLLFNRCLPWKSELSTALSAFYNTMDDQIIYRMYAHNVSKPVNFGDVVIRGIEHELVLKRTTVSAGNQLTLMVSEIIRTEADQSLCVGKERSYLPRVKENAYVRWRFHSHAEAGYDLNFRSEYFKSEYNSAIVPLTLTHDLTLRGFLLGDQIKITAEIKNITDETIHDVEAFPLPGRAFYLTTMVQLHVSTNKKEF</sequence>
<keyword evidence="5 12" id="KW-0732">Signal</keyword>
<dbReference type="InterPro" id="IPR039426">
    <property type="entry name" value="TonB-dep_rcpt-like"/>
</dbReference>
<keyword evidence="8" id="KW-0675">Receptor</keyword>
<keyword evidence="7 10" id="KW-0472">Membrane</keyword>
<dbReference type="Gene3D" id="2.40.170.20">
    <property type="entry name" value="TonB-dependent receptor, beta-barrel domain"/>
    <property type="match status" value="1"/>
</dbReference>
<evidence type="ECO:0000256" key="9">
    <source>
        <dbReference type="ARBA" id="ARBA00023237"/>
    </source>
</evidence>
<dbReference type="Pfam" id="PF07715">
    <property type="entry name" value="Plug"/>
    <property type="match status" value="1"/>
</dbReference>
<evidence type="ECO:0000256" key="4">
    <source>
        <dbReference type="ARBA" id="ARBA00022692"/>
    </source>
</evidence>
<dbReference type="SUPFAM" id="SSF56935">
    <property type="entry name" value="Porins"/>
    <property type="match status" value="1"/>
</dbReference>
<keyword evidence="2 10" id="KW-0813">Transport</keyword>
<evidence type="ECO:0000256" key="8">
    <source>
        <dbReference type="ARBA" id="ARBA00023170"/>
    </source>
</evidence>
<dbReference type="GO" id="GO:0015344">
    <property type="term" value="F:siderophore uptake transmembrane transporter activity"/>
    <property type="evidence" value="ECO:0007669"/>
    <property type="project" value="TreeGrafter"/>
</dbReference>
<feature type="chain" id="PRO_5009528808" evidence="12">
    <location>
        <begin position="25"/>
        <end position="678"/>
    </location>
</feature>